<feature type="region of interest" description="Disordered" evidence="1">
    <location>
        <begin position="1"/>
        <end position="20"/>
    </location>
</feature>
<keyword evidence="3" id="KW-1185">Reference proteome</keyword>
<evidence type="ECO:0000313" key="2">
    <source>
        <dbReference type="EMBL" id="MBO2465543.1"/>
    </source>
</evidence>
<dbReference type="Proteomes" id="UP000680206">
    <property type="component" value="Unassembled WGS sequence"/>
</dbReference>
<evidence type="ECO:0000313" key="3">
    <source>
        <dbReference type="Proteomes" id="UP000680206"/>
    </source>
</evidence>
<accession>A0ABS3S9W8</accession>
<name>A0ABS3S9W8_9ACTN</name>
<organism evidence="2 3">
    <name type="scientific">Actinomadura violacea</name>
    <dbReference type="NCBI Taxonomy" id="2819934"/>
    <lineage>
        <taxon>Bacteria</taxon>
        <taxon>Bacillati</taxon>
        <taxon>Actinomycetota</taxon>
        <taxon>Actinomycetes</taxon>
        <taxon>Streptosporangiales</taxon>
        <taxon>Thermomonosporaceae</taxon>
        <taxon>Actinomadura</taxon>
    </lineage>
</organism>
<comment type="caution">
    <text evidence="2">The sequence shown here is derived from an EMBL/GenBank/DDBJ whole genome shotgun (WGS) entry which is preliminary data.</text>
</comment>
<protein>
    <submittedName>
        <fullName evidence="2">Uncharacterized protein</fullName>
    </submittedName>
</protein>
<sequence length="65" mass="7262">MASTREGAANTNLPVPNQDWSWRTVPQSANDAQGGVTGPFYQKNRVLDGDAFWLRVVLQDGRKSW</sequence>
<evidence type="ECO:0000256" key="1">
    <source>
        <dbReference type="SAM" id="MobiDB-lite"/>
    </source>
</evidence>
<gene>
    <name evidence="2" type="ORF">J4709_49095</name>
</gene>
<dbReference type="EMBL" id="JAGEPF010000047">
    <property type="protein sequence ID" value="MBO2465543.1"/>
    <property type="molecule type" value="Genomic_DNA"/>
</dbReference>
<reference evidence="2 3" key="1">
    <citation type="submission" date="2021-03" db="EMBL/GenBank/DDBJ databases">
        <title>Actinomadura violae sp. nov., isolated from lichen in Thailand.</title>
        <authorList>
            <person name="Kanchanasin P."/>
            <person name="Saeng-In P."/>
            <person name="Phongsopitanun W."/>
            <person name="Yuki M."/>
            <person name="Kudo T."/>
            <person name="Ohkuma M."/>
            <person name="Tanasupawat S."/>
        </authorList>
    </citation>
    <scope>NUCLEOTIDE SEQUENCE [LARGE SCALE GENOMIC DNA]</scope>
    <source>
        <strain evidence="2 3">LCR2-06</strain>
    </source>
</reference>
<proteinExistence type="predicted"/>